<dbReference type="Pfam" id="PF00005">
    <property type="entry name" value="ABC_tran"/>
    <property type="match status" value="2"/>
</dbReference>
<evidence type="ECO:0000256" key="9">
    <source>
        <dbReference type="SAM" id="Phobius"/>
    </source>
</evidence>
<feature type="transmembrane region" description="Helical" evidence="9">
    <location>
        <begin position="151"/>
        <end position="170"/>
    </location>
</feature>
<feature type="domain" description="ABC transmembrane type-1" evidence="11">
    <location>
        <begin position="308"/>
        <end position="605"/>
    </location>
</feature>
<feature type="transmembrane region" description="Helical" evidence="9">
    <location>
        <begin position="1172"/>
        <end position="1189"/>
    </location>
</feature>
<keyword evidence="4" id="KW-0677">Repeat</keyword>
<reference evidence="12" key="1">
    <citation type="submission" date="2023-03" db="EMBL/GenBank/DDBJ databases">
        <title>Mating type loci evolution in Malassezia.</title>
        <authorList>
            <person name="Coelho M.A."/>
        </authorList>
    </citation>
    <scope>NUCLEOTIDE SEQUENCE</scope>
    <source>
        <strain evidence="12">CBS 9431</strain>
    </source>
</reference>
<feature type="transmembrane region" description="Helical" evidence="9">
    <location>
        <begin position="988"/>
        <end position="1005"/>
    </location>
</feature>
<evidence type="ECO:0000256" key="5">
    <source>
        <dbReference type="ARBA" id="ARBA00022741"/>
    </source>
</evidence>
<evidence type="ECO:0000313" key="13">
    <source>
        <dbReference type="Proteomes" id="UP001217754"/>
    </source>
</evidence>
<name>A0AAF0J954_9BASI</name>
<protein>
    <recommendedName>
        <fullName evidence="14">ATP-dependent bile acid permease</fullName>
    </recommendedName>
</protein>
<evidence type="ECO:0000256" key="2">
    <source>
        <dbReference type="ARBA" id="ARBA00022448"/>
    </source>
</evidence>
<evidence type="ECO:0000256" key="4">
    <source>
        <dbReference type="ARBA" id="ARBA00022737"/>
    </source>
</evidence>
<dbReference type="SMART" id="SM00382">
    <property type="entry name" value="AAA"/>
    <property type="match status" value="2"/>
</dbReference>
<feature type="transmembrane region" description="Helical" evidence="9">
    <location>
        <begin position="176"/>
        <end position="197"/>
    </location>
</feature>
<dbReference type="PROSITE" id="PS00211">
    <property type="entry name" value="ABC_TRANSPORTER_1"/>
    <property type="match status" value="2"/>
</dbReference>
<feature type="transmembrane region" description="Helical" evidence="9">
    <location>
        <begin position="1083"/>
        <end position="1104"/>
    </location>
</feature>
<dbReference type="CDD" id="cd03244">
    <property type="entry name" value="ABCC_MRP_domain2"/>
    <property type="match status" value="1"/>
</dbReference>
<evidence type="ECO:0000256" key="7">
    <source>
        <dbReference type="ARBA" id="ARBA00022989"/>
    </source>
</evidence>
<evidence type="ECO:0008006" key="14">
    <source>
        <dbReference type="Google" id="ProtNLM"/>
    </source>
</evidence>
<dbReference type="GO" id="GO:0005524">
    <property type="term" value="F:ATP binding"/>
    <property type="evidence" value="ECO:0007669"/>
    <property type="project" value="UniProtKB-KW"/>
</dbReference>
<feature type="transmembrane region" description="Helical" evidence="9">
    <location>
        <begin position="1059"/>
        <end position="1077"/>
    </location>
</feature>
<dbReference type="Proteomes" id="UP001217754">
    <property type="component" value="Chromosome 2"/>
</dbReference>
<dbReference type="FunFam" id="1.20.1560.10:FF:000013">
    <property type="entry name" value="ABC transporter C family member 2"/>
    <property type="match status" value="1"/>
</dbReference>
<dbReference type="EMBL" id="CP119959">
    <property type="protein sequence ID" value="WFD38352.1"/>
    <property type="molecule type" value="Genomic_DNA"/>
</dbReference>
<dbReference type="Gene3D" id="3.40.50.300">
    <property type="entry name" value="P-loop containing nucleotide triphosphate hydrolases"/>
    <property type="match status" value="2"/>
</dbReference>
<evidence type="ECO:0000313" key="12">
    <source>
        <dbReference type="EMBL" id="WFD38352.1"/>
    </source>
</evidence>
<dbReference type="PANTHER" id="PTHR24223">
    <property type="entry name" value="ATP-BINDING CASSETTE SUB-FAMILY C"/>
    <property type="match status" value="1"/>
</dbReference>
<keyword evidence="6" id="KW-0067">ATP-binding</keyword>
<dbReference type="SUPFAM" id="SSF52540">
    <property type="entry name" value="P-loop containing nucleoside triphosphate hydrolases"/>
    <property type="match status" value="2"/>
</dbReference>
<dbReference type="PROSITE" id="PS50929">
    <property type="entry name" value="ABC_TM1F"/>
    <property type="match status" value="2"/>
</dbReference>
<feature type="transmembrane region" description="Helical" evidence="9">
    <location>
        <begin position="21"/>
        <end position="40"/>
    </location>
</feature>
<dbReference type="GO" id="GO:0140359">
    <property type="term" value="F:ABC-type transporter activity"/>
    <property type="evidence" value="ECO:0007669"/>
    <property type="project" value="InterPro"/>
</dbReference>
<dbReference type="PROSITE" id="PS50893">
    <property type="entry name" value="ABC_TRANSPORTER_2"/>
    <property type="match status" value="2"/>
</dbReference>
<dbReference type="RefSeq" id="XP_060121249.1">
    <property type="nucleotide sequence ID" value="XM_060265266.1"/>
</dbReference>
<dbReference type="GO" id="GO:0016887">
    <property type="term" value="F:ATP hydrolysis activity"/>
    <property type="evidence" value="ECO:0007669"/>
    <property type="project" value="InterPro"/>
</dbReference>
<keyword evidence="8 9" id="KW-0472">Membrane</keyword>
<dbReference type="InterPro" id="IPR003439">
    <property type="entry name" value="ABC_transporter-like_ATP-bd"/>
</dbReference>
<organism evidence="12 13">
    <name type="scientific">Malassezia japonica</name>
    <dbReference type="NCBI Taxonomy" id="223818"/>
    <lineage>
        <taxon>Eukaryota</taxon>
        <taxon>Fungi</taxon>
        <taxon>Dikarya</taxon>
        <taxon>Basidiomycota</taxon>
        <taxon>Ustilaginomycotina</taxon>
        <taxon>Malasseziomycetes</taxon>
        <taxon>Malasseziales</taxon>
        <taxon>Malasseziaceae</taxon>
        <taxon>Malassezia</taxon>
    </lineage>
</organism>
<dbReference type="Gene3D" id="1.20.1560.10">
    <property type="entry name" value="ABC transporter type 1, transmembrane domain"/>
    <property type="match status" value="2"/>
</dbReference>
<keyword evidence="2" id="KW-0813">Transport</keyword>
<evidence type="ECO:0000259" key="10">
    <source>
        <dbReference type="PROSITE" id="PS50893"/>
    </source>
</evidence>
<feature type="domain" description="ABC transmembrane type-1" evidence="11">
    <location>
        <begin position="988"/>
        <end position="1220"/>
    </location>
</feature>
<keyword evidence="7 9" id="KW-1133">Transmembrane helix</keyword>
<feature type="transmembrane region" description="Helical" evidence="9">
    <location>
        <begin position="449"/>
        <end position="474"/>
    </location>
</feature>
<dbReference type="CDD" id="cd03250">
    <property type="entry name" value="ABCC_MRP_domain1"/>
    <property type="match status" value="1"/>
</dbReference>
<dbReference type="PANTHER" id="PTHR24223:SF353">
    <property type="entry name" value="ABC TRANSPORTER ATP-BINDING PROTEIN_PERMEASE VMR1-RELATED"/>
    <property type="match status" value="1"/>
</dbReference>
<dbReference type="SUPFAM" id="SSF90123">
    <property type="entry name" value="ABC transporter transmembrane region"/>
    <property type="match status" value="2"/>
</dbReference>
<evidence type="ECO:0000256" key="8">
    <source>
        <dbReference type="ARBA" id="ARBA00023136"/>
    </source>
</evidence>
<keyword evidence="13" id="KW-1185">Reference proteome</keyword>
<dbReference type="GeneID" id="85224952"/>
<dbReference type="CDD" id="cd18604">
    <property type="entry name" value="ABC_6TM_VMR1_D2_like"/>
    <property type="match status" value="1"/>
</dbReference>
<dbReference type="InterPro" id="IPR011527">
    <property type="entry name" value="ABC1_TM_dom"/>
</dbReference>
<evidence type="ECO:0000256" key="1">
    <source>
        <dbReference type="ARBA" id="ARBA00004141"/>
    </source>
</evidence>
<feature type="domain" description="ABC transporter" evidence="10">
    <location>
        <begin position="638"/>
        <end position="878"/>
    </location>
</feature>
<evidence type="ECO:0000256" key="3">
    <source>
        <dbReference type="ARBA" id="ARBA00022692"/>
    </source>
</evidence>
<dbReference type="Pfam" id="PF00664">
    <property type="entry name" value="ABC_membrane"/>
    <property type="match status" value="2"/>
</dbReference>
<gene>
    <name evidence="12" type="ORF">MJAP1_001303</name>
</gene>
<dbReference type="GO" id="GO:0000329">
    <property type="term" value="C:fungal-type vacuole membrane"/>
    <property type="evidence" value="ECO:0007669"/>
    <property type="project" value="TreeGrafter"/>
</dbReference>
<accession>A0AAF0J954</accession>
<dbReference type="CDD" id="cd18596">
    <property type="entry name" value="ABC_6TM_VMR1_D1_like"/>
    <property type="match status" value="1"/>
</dbReference>
<evidence type="ECO:0000259" key="11">
    <source>
        <dbReference type="PROSITE" id="PS50929"/>
    </source>
</evidence>
<dbReference type="InterPro" id="IPR050173">
    <property type="entry name" value="ABC_transporter_C-like"/>
</dbReference>
<dbReference type="FunFam" id="3.40.50.300:FF:000630">
    <property type="entry name" value="ATP-binding cassette (ABC) transporter, putative"/>
    <property type="match status" value="1"/>
</dbReference>
<comment type="subcellular location">
    <subcellularLocation>
        <location evidence="1">Membrane</location>
        <topology evidence="1">Multi-pass membrane protein</topology>
    </subcellularLocation>
</comment>
<feature type="transmembrane region" description="Helical" evidence="9">
    <location>
        <begin position="1195"/>
        <end position="1215"/>
    </location>
</feature>
<dbReference type="InterPro" id="IPR036640">
    <property type="entry name" value="ABC1_TM_sf"/>
</dbReference>
<sequence>MPRLAPIWTGEDWAPWFRNDVLNGAVPIAVLVAVLVTASWQHAPKHTEPPHLDTDLEPVHEVLRSENQIIFEAASGVLDERPAIQIPRARGWKNAADMAMTLLLVLMQVVDAEYSGFHRQHIRWFFVWAAGCALSRIALHHRKRFWGQKLALGAAYFVVTLFNLRTALLNDATPRMLALLGGELACSGGLVLLAMLVRTTAPLPRALTRLHETYPPRATPAASTNAPPPQDLYTSPLARVTMGYLTNFIYAQYWVPTTLGAIPQVLPYVRTACVVGLARLADQAHGAHPASLHRRLWRAIGSLTIQQLLLQVLRVSFRMGPILSLSALLSYAEDRDAATREGRLPPPLHLGLLFALTMLVSQIGESLSDVNCMQTGRAAASKMRALVITEVFSKILRRKMHYESTASETQAVPEVNDGHVMNLIAVDTMKIEALVSQCHQPLVEHPLTILYCVIFLFHTLGVASLIGILIMLVASPLQARLSKRMLKIQELSLRATDARLNLANEVLASIKTVKFFAWERPFAQRMNNARTRELRMLYLDNVVSVLSNLIFVGMPMLVTLATFGIYTLVLGQPLTAQKAFTSLSIFVTLRTPLADFPELLVVMLNSWVSIRRVDTFLGTPETEKYDQLLKVAPPPTYLGFDHASFTFARTSDSAPRFSLKDLDCKFPVGETSIVVGPVGSGKTSLLLAMLGELHRTKGSTSMPCPITRSTTLDLAESVAYCGQSPWILGTTVRQNILFGAAFDERRYRQVLAACALEPDLDILEYHDETEVGEKGTSLSGGQKARVALARAFYSNAKHILIDDALSAVDAHTAHHIVDHCFSGPLAKGRTIVLVTHAVSLMHQHAKYAAVMDGGRVRAQGAPADLLAAGDLPSVETLETQMASSLYEEQESDDARWAATQAKRDRKDVEANAESIQRKTKGGDLYLTYIGAISEHRWVAAGLWLSLLALYVSVRSADVSSNSWLRFWASSYDDPSAHHENTLYYMKRYVLLVLLFVFLSAGRDMAQFSIAMRASKRMYTDLIASLMRAPPRFFDVTPIGRIMNRLSKDIQTVDTEITPALRMLTEGIVTLLAILGVICWAAPQFLYFVGFVLAVYYVIGALYLASSRDLKRIESVQRSPLYTLLGETLAGTVTIRAYSDTQRVVYNCMNLLDSSTRAYICLWTENRWVSVRVNVMGALVTFSTAVLLLVSHADAALLGFTLSYAVLILVTILRIVRRYTMTEITLNSVERVQEYIDLPPENQGGAEPPAHWPTDTGSIDVRNLSVRYAPEFPLALRDVSFRIAPGEKVGIVGRTGSGKSTLSLAFFRFLEAEAGSIVIDGIDISTVTLEALRSRLTIIPQDSQLFKGTVRTNLDPFGTCDDTDMWFALQRCQLASGSEQGTFTPSKTSVIQTLDDPVEQGGANLSAGQRQLLSLARGLLKMRDSRILILDESTANLDSESDALIQHTIREQMAPGATILTVAHRLRTIIDYDKVLVLDKGQVLEFNSPSQLLANPSSEFYGLCKRSGELNALTEAAHAAQKRPFS</sequence>
<feature type="transmembrane region" description="Helical" evidence="9">
    <location>
        <begin position="545"/>
        <end position="569"/>
    </location>
</feature>
<dbReference type="InterPro" id="IPR003593">
    <property type="entry name" value="AAA+_ATPase"/>
</dbReference>
<keyword evidence="5" id="KW-0547">Nucleotide-binding</keyword>
<dbReference type="InterPro" id="IPR017871">
    <property type="entry name" value="ABC_transporter-like_CS"/>
</dbReference>
<dbReference type="InterPro" id="IPR027417">
    <property type="entry name" value="P-loop_NTPase"/>
</dbReference>
<proteinExistence type="predicted"/>
<feature type="domain" description="ABC transporter" evidence="10">
    <location>
        <begin position="1260"/>
        <end position="1504"/>
    </location>
</feature>
<keyword evidence="3 9" id="KW-0812">Transmembrane</keyword>
<evidence type="ECO:0000256" key="6">
    <source>
        <dbReference type="ARBA" id="ARBA00022840"/>
    </source>
</evidence>